<organism evidence="1 2">
    <name type="scientific">Smallanthus sonchifolius</name>
    <dbReference type="NCBI Taxonomy" id="185202"/>
    <lineage>
        <taxon>Eukaryota</taxon>
        <taxon>Viridiplantae</taxon>
        <taxon>Streptophyta</taxon>
        <taxon>Embryophyta</taxon>
        <taxon>Tracheophyta</taxon>
        <taxon>Spermatophyta</taxon>
        <taxon>Magnoliopsida</taxon>
        <taxon>eudicotyledons</taxon>
        <taxon>Gunneridae</taxon>
        <taxon>Pentapetalae</taxon>
        <taxon>asterids</taxon>
        <taxon>campanulids</taxon>
        <taxon>Asterales</taxon>
        <taxon>Asteraceae</taxon>
        <taxon>Asteroideae</taxon>
        <taxon>Heliantheae alliance</taxon>
        <taxon>Millerieae</taxon>
        <taxon>Smallanthus</taxon>
    </lineage>
</organism>
<reference evidence="2" key="1">
    <citation type="journal article" date="2022" name="Mol. Ecol. Resour.">
        <title>The genomes of chicory, endive, great burdock and yacon provide insights into Asteraceae palaeo-polyploidization history and plant inulin production.</title>
        <authorList>
            <person name="Fan W."/>
            <person name="Wang S."/>
            <person name="Wang H."/>
            <person name="Wang A."/>
            <person name="Jiang F."/>
            <person name="Liu H."/>
            <person name="Zhao H."/>
            <person name="Xu D."/>
            <person name="Zhang Y."/>
        </authorList>
    </citation>
    <scope>NUCLEOTIDE SEQUENCE [LARGE SCALE GENOMIC DNA]</scope>
    <source>
        <strain evidence="2">cv. Yunnan</strain>
    </source>
</reference>
<accession>A0ACB8XXA1</accession>
<name>A0ACB8XXA1_9ASTR</name>
<dbReference type="Proteomes" id="UP001056120">
    <property type="component" value="Linkage Group LG29"/>
</dbReference>
<comment type="caution">
    <text evidence="1">The sequence shown here is derived from an EMBL/GenBank/DDBJ whole genome shotgun (WGS) entry which is preliminary data.</text>
</comment>
<gene>
    <name evidence="1" type="ORF">L1987_85897</name>
</gene>
<evidence type="ECO:0000313" key="2">
    <source>
        <dbReference type="Proteomes" id="UP001056120"/>
    </source>
</evidence>
<evidence type="ECO:0000313" key="1">
    <source>
        <dbReference type="EMBL" id="KAI3676292.1"/>
    </source>
</evidence>
<reference evidence="1 2" key="2">
    <citation type="journal article" date="2022" name="Mol. Ecol. Resour.">
        <title>The genomes of chicory, endive, great burdock and yacon provide insights into Asteraceae paleo-polyploidization history and plant inulin production.</title>
        <authorList>
            <person name="Fan W."/>
            <person name="Wang S."/>
            <person name="Wang H."/>
            <person name="Wang A."/>
            <person name="Jiang F."/>
            <person name="Liu H."/>
            <person name="Zhao H."/>
            <person name="Xu D."/>
            <person name="Zhang Y."/>
        </authorList>
    </citation>
    <scope>NUCLEOTIDE SEQUENCE [LARGE SCALE GENOMIC DNA]</scope>
    <source>
        <strain evidence="2">cv. Yunnan</strain>
        <tissue evidence="1">Leaves</tissue>
    </source>
</reference>
<proteinExistence type="predicted"/>
<sequence>MAASVKNRQEHLSSAETNEKDDADDLLLFGDFSGANLNHDLLQQSNQIQVTLDSESENPLIPETKSIIHGQDPGADDLLNSDNIKDYDWVLSPPRNSVPSLEMDEHTILTDLILISNGQSASPQPKLETPTADCTSTTNVAAKLPTSFSNGVKSSNGAIRRASPSRKAPLTAKPMRSSTPTSRATVTAATKPVAPIKRSTTPTSRPSIHPVAKSASRSSTPTKQPSIISVVKSASRSSTPIQRPSILSASKSTSRSSTSTPRPSIIAAAKSASRSSTPTTLPSNPSGSLTTSVNRNRSSSALKSRGSSPSVKNRPSKNPPEMPERSAVKLPVTETNLKAVPKRTSCSPSRRLVSNGGCNNSVKSGITRGYGYSNGNDDDDVNPVIMGTKMVERVVNMRKLAPPRQDHISDQNNTSGKLSVSQENSGFGRSLSKKSFDMAMRHLDIRRSMPGNMRAMITKVPASTVYSVRPESTKTRTISTSDSPLATSSSENGHSYDQ</sequence>
<dbReference type="EMBL" id="CM042046">
    <property type="protein sequence ID" value="KAI3676292.1"/>
    <property type="molecule type" value="Genomic_DNA"/>
</dbReference>
<protein>
    <submittedName>
        <fullName evidence="1">Uncharacterized protein</fullName>
    </submittedName>
</protein>
<keyword evidence="2" id="KW-1185">Reference proteome</keyword>